<evidence type="ECO:0000313" key="5">
    <source>
        <dbReference type="Proteomes" id="UP000238176"/>
    </source>
</evidence>
<name>A0A2T0UM88_9ACTN</name>
<evidence type="ECO:0000256" key="1">
    <source>
        <dbReference type="ARBA" id="ARBA00023125"/>
    </source>
</evidence>
<comment type="caution">
    <text evidence="4">The sequence shown here is derived from an EMBL/GenBank/DDBJ whole genome shotgun (WGS) entry which is preliminary data.</text>
</comment>
<proteinExistence type="predicted"/>
<dbReference type="Proteomes" id="UP000238176">
    <property type="component" value="Unassembled WGS sequence"/>
</dbReference>
<feature type="DNA-binding region" description="H-T-H motif" evidence="2">
    <location>
        <begin position="27"/>
        <end position="46"/>
    </location>
</feature>
<protein>
    <submittedName>
        <fullName evidence="4">TetR family transcriptional regulator</fullName>
    </submittedName>
</protein>
<dbReference type="EMBL" id="PVTJ01000004">
    <property type="protein sequence ID" value="PRY59030.1"/>
    <property type="molecule type" value="Genomic_DNA"/>
</dbReference>
<dbReference type="PROSITE" id="PS50977">
    <property type="entry name" value="HTH_TETR_2"/>
    <property type="match status" value="1"/>
</dbReference>
<gene>
    <name evidence="4" type="ORF">B0I28_104186</name>
</gene>
<keyword evidence="5" id="KW-1185">Reference proteome</keyword>
<dbReference type="SUPFAM" id="SSF46689">
    <property type="entry name" value="Homeodomain-like"/>
    <property type="match status" value="1"/>
</dbReference>
<reference evidence="4 5" key="1">
    <citation type="submission" date="2018-03" db="EMBL/GenBank/DDBJ databases">
        <title>Genomic Encyclopedia of Type Strains, Phase III (KMG-III): the genomes of soil and plant-associated and newly described type strains.</title>
        <authorList>
            <person name="Whitman W."/>
        </authorList>
    </citation>
    <scope>NUCLEOTIDE SEQUENCE [LARGE SCALE GENOMIC DNA]</scope>
    <source>
        <strain evidence="4 5">CGMCC 4.7067</strain>
    </source>
</reference>
<dbReference type="Gene3D" id="1.10.357.10">
    <property type="entry name" value="Tetracycline Repressor, domain 2"/>
    <property type="match status" value="1"/>
</dbReference>
<dbReference type="InterPro" id="IPR001647">
    <property type="entry name" value="HTH_TetR"/>
</dbReference>
<keyword evidence="1 2" id="KW-0238">DNA-binding</keyword>
<evidence type="ECO:0000256" key="2">
    <source>
        <dbReference type="PROSITE-ProRule" id="PRU00335"/>
    </source>
</evidence>
<sequence>MPSPTVAEQLVAGSRDLIASEGTGDLSVRRLTEASGRSTMCVYSHFGNRKRLLAEVYRSCAADLTGALAAAGPGFARAYAAYAETAPRHFLFLFAADLDGLGVDPGLRLDLADAVTDLAAASLDGADRDAALAFWLPLHGAVWLDTVQRLAGEPGRFPTAALIGR</sequence>
<feature type="domain" description="HTH tetR-type" evidence="3">
    <location>
        <begin position="4"/>
        <end position="64"/>
    </location>
</feature>
<dbReference type="RefSeq" id="WP_106364129.1">
    <property type="nucleotide sequence ID" value="NZ_PVTJ01000004.1"/>
</dbReference>
<dbReference type="InterPro" id="IPR009057">
    <property type="entry name" value="Homeodomain-like_sf"/>
</dbReference>
<dbReference type="InterPro" id="IPR036271">
    <property type="entry name" value="Tet_transcr_reg_TetR-rel_C_sf"/>
</dbReference>
<dbReference type="AlphaFoldDB" id="A0A2T0UM88"/>
<dbReference type="SUPFAM" id="SSF48498">
    <property type="entry name" value="Tetracyclin repressor-like, C-terminal domain"/>
    <property type="match status" value="1"/>
</dbReference>
<evidence type="ECO:0000313" key="4">
    <source>
        <dbReference type="EMBL" id="PRY59030.1"/>
    </source>
</evidence>
<evidence type="ECO:0000259" key="3">
    <source>
        <dbReference type="PROSITE" id="PS50977"/>
    </source>
</evidence>
<accession>A0A2T0UM88</accession>
<dbReference type="GO" id="GO:0003677">
    <property type="term" value="F:DNA binding"/>
    <property type="evidence" value="ECO:0007669"/>
    <property type="project" value="UniProtKB-UniRule"/>
</dbReference>
<organism evidence="4 5">
    <name type="scientific">Glycomyces artemisiae</name>
    <dbReference type="NCBI Taxonomy" id="1076443"/>
    <lineage>
        <taxon>Bacteria</taxon>
        <taxon>Bacillati</taxon>
        <taxon>Actinomycetota</taxon>
        <taxon>Actinomycetes</taxon>
        <taxon>Glycomycetales</taxon>
        <taxon>Glycomycetaceae</taxon>
        <taxon>Glycomyces</taxon>
    </lineage>
</organism>